<keyword evidence="1" id="KW-0175">Coiled coil</keyword>
<reference evidence="3 4" key="1">
    <citation type="submission" date="2020-03" db="EMBL/GenBank/DDBJ databases">
        <title>Soil Listeria distribution.</title>
        <authorList>
            <person name="Liao J."/>
            <person name="Wiedmann M."/>
        </authorList>
    </citation>
    <scope>NUCLEOTIDE SEQUENCE [LARGE SCALE GENOMIC DNA]</scope>
    <source>
        <strain evidence="3 4">FSL L7-0360</strain>
    </source>
</reference>
<name>A0A7X0YJL8_9LIST</name>
<dbReference type="RefSeq" id="WP_185346066.1">
    <property type="nucleotide sequence ID" value="NZ_JAAROZ010000001.1"/>
</dbReference>
<sequence>MAGLRIIEAILDINTKSWDIPKIEAIQGDIGSLTLRITLEASGTVVPIVGWRANFVAFPDRIHIVSDPVVNFTNPSKGEFEYTFVKEAFSVPGIIDNARFVFIKEDGTQLTGMPRFTYEVEEDPSQGKIEMDDFIGDFTLLQAQITAIELKNNALENQINSLNIVKVSETTNWQKGVKITADNGYSKAVPVGVADWNAFTETGFYSVYATQLMANKPPTLGLYLDVEIHRRSGDTAYQRVTDITNNRTYYRSQMVGVWSAWAEGETIIGAQSKADLAQANAIKYVTDKFADTGWKDLPLKSGFVADGSTPQYRKIGSKVIYRGGVGRTTGAKGVFATAPVGFRTSDPYLEGFNQGQRTSADGASSLVYAKLNGDMEIVSATNTSTIWLSGIYYYVD</sequence>
<dbReference type="InterPro" id="IPR018913">
    <property type="entry name" value="BppU_N"/>
</dbReference>
<dbReference type="EMBL" id="JAARXI010000002">
    <property type="protein sequence ID" value="MBC2115677.1"/>
    <property type="molecule type" value="Genomic_DNA"/>
</dbReference>
<comment type="caution">
    <text evidence="3">The sequence shown here is derived from an EMBL/GenBank/DDBJ whole genome shotgun (WGS) entry which is preliminary data.</text>
</comment>
<accession>A0A7X0YJL8</accession>
<dbReference type="Proteomes" id="UP000529446">
    <property type="component" value="Unassembled WGS sequence"/>
</dbReference>
<gene>
    <name evidence="3" type="ORF">HCB06_03510</name>
</gene>
<evidence type="ECO:0000259" key="2">
    <source>
        <dbReference type="Pfam" id="PF10651"/>
    </source>
</evidence>
<organism evidence="3 4">
    <name type="scientific">Listeria booriae</name>
    <dbReference type="NCBI Taxonomy" id="1552123"/>
    <lineage>
        <taxon>Bacteria</taxon>
        <taxon>Bacillati</taxon>
        <taxon>Bacillota</taxon>
        <taxon>Bacilli</taxon>
        <taxon>Bacillales</taxon>
        <taxon>Listeriaceae</taxon>
        <taxon>Listeria</taxon>
    </lineage>
</organism>
<feature type="domain" description="BppU N-terminal" evidence="2">
    <location>
        <begin position="11"/>
        <end position="146"/>
    </location>
</feature>
<evidence type="ECO:0000313" key="3">
    <source>
        <dbReference type="EMBL" id="MBC2115677.1"/>
    </source>
</evidence>
<protein>
    <submittedName>
        <fullName evidence="3">BppU family phage baseplate upper protein</fullName>
    </submittedName>
</protein>
<dbReference type="Gene3D" id="2.60.40.3350">
    <property type="match status" value="1"/>
</dbReference>
<feature type="coiled-coil region" evidence="1">
    <location>
        <begin position="138"/>
        <end position="165"/>
    </location>
</feature>
<evidence type="ECO:0000256" key="1">
    <source>
        <dbReference type="SAM" id="Coils"/>
    </source>
</evidence>
<dbReference type="Pfam" id="PF10651">
    <property type="entry name" value="BppU_N"/>
    <property type="match status" value="1"/>
</dbReference>
<evidence type="ECO:0000313" key="4">
    <source>
        <dbReference type="Proteomes" id="UP000529446"/>
    </source>
</evidence>
<proteinExistence type="predicted"/>
<dbReference type="AlphaFoldDB" id="A0A7X0YJL8"/>
<dbReference type="CDD" id="cd19958">
    <property type="entry name" value="pyocin_knob"/>
    <property type="match status" value="1"/>
</dbReference>